<feature type="signal peptide" evidence="2">
    <location>
        <begin position="1"/>
        <end position="18"/>
    </location>
</feature>
<dbReference type="EMBL" id="CAJHNJ030000531">
    <property type="protein sequence ID" value="CAG9138265.1"/>
    <property type="molecule type" value="Genomic_DNA"/>
</dbReference>
<sequence>MRWSEWWAVALVLGGCAAQPAPTVCHDESCRCDSFTRVICNCTQNYDEVTLRPDGAYRVPSTATAIIISGCARVYFLADTARALPQLRLVRLEHVRHVYLAERALAAPRAPRARPPRRPRPAPRHTQLHRQRGRLARRQGPHRRHIHHQQPNPRHQTLRLLQSHWR</sequence>
<comment type="caution">
    <text evidence="3">The sequence shown here is derived from an EMBL/GenBank/DDBJ whole genome shotgun (WGS) entry which is preliminary data.</text>
</comment>
<evidence type="ECO:0000256" key="1">
    <source>
        <dbReference type="SAM" id="MobiDB-lite"/>
    </source>
</evidence>
<evidence type="ECO:0000313" key="3">
    <source>
        <dbReference type="EMBL" id="CAG9138265.1"/>
    </source>
</evidence>
<keyword evidence="2" id="KW-0732">Signal</keyword>
<feature type="chain" id="PRO_5035819477" evidence="2">
    <location>
        <begin position="19"/>
        <end position="166"/>
    </location>
</feature>
<evidence type="ECO:0000313" key="4">
    <source>
        <dbReference type="Proteomes" id="UP000653454"/>
    </source>
</evidence>
<feature type="compositionally biased region" description="Basic residues" evidence="1">
    <location>
        <begin position="111"/>
        <end position="148"/>
    </location>
</feature>
<gene>
    <name evidence="3" type="ORF">PLXY2_LOCUS16518</name>
</gene>
<dbReference type="PROSITE" id="PS51257">
    <property type="entry name" value="PROKAR_LIPOPROTEIN"/>
    <property type="match status" value="1"/>
</dbReference>
<dbReference type="AlphaFoldDB" id="A0A8S4GB64"/>
<organism evidence="3 4">
    <name type="scientific">Plutella xylostella</name>
    <name type="common">Diamondback moth</name>
    <name type="synonym">Plutella maculipennis</name>
    <dbReference type="NCBI Taxonomy" id="51655"/>
    <lineage>
        <taxon>Eukaryota</taxon>
        <taxon>Metazoa</taxon>
        <taxon>Ecdysozoa</taxon>
        <taxon>Arthropoda</taxon>
        <taxon>Hexapoda</taxon>
        <taxon>Insecta</taxon>
        <taxon>Pterygota</taxon>
        <taxon>Neoptera</taxon>
        <taxon>Endopterygota</taxon>
        <taxon>Lepidoptera</taxon>
        <taxon>Glossata</taxon>
        <taxon>Ditrysia</taxon>
        <taxon>Yponomeutoidea</taxon>
        <taxon>Plutellidae</taxon>
        <taxon>Plutella</taxon>
    </lineage>
</organism>
<name>A0A8S4GB64_PLUXY</name>
<protein>
    <submittedName>
        <fullName evidence="3">(diamondback moth) hypothetical protein</fullName>
    </submittedName>
</protein>
<keyword evidence="4" id="KW-1185">Reference proteome</keyword>
<accession>A0A8S4GB64</accession>
<feature type="region of interest" description="Disordered" evidence="1">
    <location>
        <begin position="108"/>
        <end position="166"/>
    </location>
</feature>
<proteinExistence type="predicted"/>
<dbReference type="Proteomes" id="UP000653454">
    <property type="component" value="Unassembled WGS sequence"/>
</dbReference>
<evidence type="ECO:0000256" key="2">
    <source>
        <dbReference type="SAM" id="SignalP"/>
    </source>
</evidence>
<reference evidence="3" key="1">
    <citation type="submission" date="2020-11" db="EMBL/GenBank/DDBJ databases">
        <authorList>
            <person name="Whiteford S."/>
        </authorList>
    </citation>
    <scope>NUCLEOTIDE SEQUENCE</scope>
</reference>